<dbReference type="EMBL" id="JAEAOA010000085">
    <property type="protein sequence ID" value="KAK3605059.1"/>
    <property type="molecule type" value="Genomic_DNA"/>
</dbReference>
<comment type="similarity">
    <text evidence="1">Belongs to the type-I restriction system S methylase family.</text>
</comment>
<evidence type="ECO:0000313" key="6">
    <source>
        <dbReference type="Proteomes" id="UP001195483"/>
    </source>
</evidence>
<evidence type="ECO:0000256" key="3">
    <source>
        <dbReference type="ARBA" id="ARBA00023125"/>
    </source>
</evidence>
<feature type="domain" description="Bro-N" evidence="4">
    <location>
        <begin position="481"/>
        <end position="583"/>
    </location>
</feature>
<dbReference type="Pfam" id="PF01420">
    <property type="entry name" value="Methylase_S"/>
    <property type="match status" value="2"/>
</dbReference>
<dbReference type="InterPro" id="IPR003497">
    <property type="entry name" value="BRO_N_domain"/>
</dbReference>
<dbReference type="GO" id="GO:0009307">
    <property type="term" value="P:DNA restriction-modification system"/>
    <property type="evidence" value="ECO:0007669"/>
    <property type="project" value="UniProtKB-KW"/>
</dbReference>
<proteinExistence type="inferred from homology"/>
<dbReference type="Proteomes" id="UP001195483">
    <property type="component" value="Unassembled WGS sequence"/>
</dbReference>
<dbReference type="InterPro" id="IPR051212">
    <property type="entry name" value="Type-I_RE_S_subunit"/>
</dbReference>
<sequence length="626" mass="72006">MVELGEVCELVRGITYGKDDEVKEDGFKVLRANNINLDSSLNFEDIKEISKNLNFSEDKKLRKDDIFICLASGSKSHIGKVAFIETDTDYYFGSFMGVVRINQNDKAISKYIFQQLKNSKFNDYLRNEINGVNINNLNSKILSTYKIPLPPLSVQQEIVEQIEVKQKAIDAAKAVIESLERERRYFGQALRKLEGVELGEVCEIEKGTSITKKLITDGDIPVIAGGQQPAYYHNVSNREGKTITISGSGAYAGFVNYFEIPIFASDCSTIKSKDENKLMTKFIFRYLKTRQEDIYKLQMGMGQPHVYSKDLAKLKIPLPSLEIQKKLVAEAEREQKIIDANKELIEIMEGKIEELTAKKKNLPKMKEAERVLEFIRTFRHSLSSDISATQEYSFKAYVVPKIGNHRNSSDVAIEFVRFDPNNADEMEKYEKMIVGIKEKSILVANQGKHKPAKVLKGLVMNDQSSFMKNNNKSLTVFENFKIRRVYDEKTETWYFSVIDIVAALTEQNDFKKAQSYWTTLKNRLKKEGSEVVTKCDKLKLQSVDGKFYKTDVANAETLLRLIQSVPRKKAEPIKLWLAKVGYERMQEMNDPEQALNRSREYWQKQGRSEKWIQQRMMGQETRNNLL</sequence>
<protein>
    <recommendedName>
        <fullName evidence="4">Bro-N domain-containing protein</fullName>
    </recommendedName>
</protein>
<keyword evidence="2" id="KW-0680">Restriction system</keyword>
<dbReference type="Gene3D" id="3.90.220.20">
    <property type="entry name" value="DNA methylase specificity domains"/>
    <property type="match status" value="2"/>
</dbReference>
<dbReference type="InterPro" id="IPR000055">
    <property type="entry name" value="Restrct_endonuc_typeI_TRD"/>
</dbReference>
<keyword evidence="3" id="KW-0238">DNA-binding</keyword>
<accession>A0AAE0T832</accession>
<evidence type="ECO:0000256" key="2">
    <source>
        <dbReference type="ARBA" id="ARBA00022747"/>
    </source>
</evidence>
<dbReference type="CDD" id="cd17252">
    <property type="entry name" value="RMtype1_S_EcoKI-TRD1-CR1_like"/>
    <property type="match status" value="1"/>
</dbReference>
<comment type="caution">
    <text evidence="5">The sequence shown here is derived from an EMBL/GenBank/DDBJ whole genome shotgun (WGS) entry which is preliminary data.</text>
</comment>
<dbReference type="PANTHER" id="PTHR43140:SF1">
    <property type="entry name" value="TYPE I RESTRICTION ENZYME ECOKI SPECIFICITY SUBUNIT"/>
    <property type="match status" value="1"/>
</dbReference>
<evidence type="ECO:0000259" key="4">
    <source>
        <dbReference type="SMART" id="SM01040"/>
    </source>
</evidence>
<gene>
    <name evidence="5" type="ORF">CHS0354_000725</name>
</gene>
<reference evidence="5" key="3">
    <citation type="submission" date="2023-05" db="EMBL/GenBank/DDBJ databases">
        <authorList>
            <person name="Smith C.H."/>
        </authorList>
    </citation>
    <scope>NUCLEOTIDE SEQUENCE</scope>
    <source>
        <strain evidence="5">CHS0354</strain>
        <tissue evidence="5">Mantle</tissue>
    </source>
</reference>
<evidence type="ECO:0000313" key="5">
    <source>
        <dbReference type="EMBL" id="KAK3605059.1"/>
    </source>
</evidence>
<reference evidence="5" key="2">
    <citation type="journal article" date="2021" name="Genome Biol. Evol.">
        <title>Developing a high-quality reference genome for a parasitic bivalve with doubly uniparental inheritance (Bivalvia: Unionida).</title>
        <authorList>
            <person name="Smith C.H."/>
        </authorList>
    </citation>
    <scope>NUCLEOTIDE SEQUENCE</scope>
    <source>
        <strain evidence="5">CHS0354</strain>
        <tissue evidence="5">Mantle</tissue>
    </source>
</reference>
<dbReference type="CDD" id="cd17291">
    <property type="entry name" value="RMtype1_S_MgeORF438P-TRD-CR_like"/>
    <property type="match status" value="1"/>
</dbReference>
<evidence type="ECO:0000256" key="1">
    <source>
        <dbReference type="ARBA" id="ARBA00010923"/>
    </source>
</evidence>
<dbReference type="AlphaFoldDB" id="A0AAE0T832"/>
<organism evidence="5 6">
    <name type="scientific">Potamilus streckersoni</name>
    <dbReference type="NCBI Taxonomy" id="2493646"/>
    <lineage>
        <taxon>Eukaryota</taxon>
        <taxon>Metazoa</taxon>
        <taxon>Spiralia</taxon>
        <taxon>Lophotrochozoa</taxon>
        <taxon>Mollusca</taxon>
        <taxon>Bivalvia</taxon>
        <taxon>Autobranchia</taxon>
        <taxon>Heteroconchia</taxon>
        <taxon>Palaeoheterodonta</taxon>
        <taxon>Unionida</taxon>
        <taxon>Unionoidea</taxon>
        <taxon>Unionidae</taxon>
        <taxon>Ambleminae</taxon>
        <taxon>Lampsilini</taxon>
        <taxon>Potamilus</taxon>
    </lineage>
</organism>
<reference evidence="5" key="1">
    <citation type="journal article" date="2021" name="Genome Biol. Evol.">
        <title>A High-Quality Reference Genome for a Parasitic Bivalve with Doubly Uniparental Inheritance (Bivalvia: Unionida).</title>
        <authorList>
            <person name="Smith C.H."/>
        </authorList>
    </citation>
    <scope>NUCLEOTIDE SEQUENCE</scope>
    <source>
        <strain evidence="5">CHS0354</strain>
    </source>
</reference>
<name>A0AAE0T832_9BIVA</name>
<dbReference type="PANTHER" id="PTHR43140">
    <property type="entry name" value="TYPE-1 RESTRICTION ENZYME ECOKI SPECIFICITY PROTEIN"/>
    <property type="match status" value="1"/>
</dbReference>
<keyword evidence="6" id="KW-1185">Reference proteome</keyword>
<dbReference type="SUPFAM" id="SSF116734">
    <property type="entry name" value="DNA methylase specificity domain"/>
    <property type="match status" value="2"/>
</dbReference>
<dbReference type="GO" id="GO:0003677">
    <property type="term" value="F:DNA binding"/>
    <property type="evidence" value="ECO:0007669"/>
    <property type="project" value="UniProtKB-KW"/>
</dbReference>
<dbReference type="SMART" id="SM01040">
    <property type="entry name" value="Bro-N"/>
    <property type="match status" value="1"/>
</dbReference>
<dbReference type="Pfam" id="PF02498">
    <property type="entry name" value="Bro-N"/>
    <property type="match status" value="1"/>
</dbReference>
<dbReference type="InterPro" id="IPR044946">
    <property type="entry name" value="Restrct_endonuc_typeI_TRD_sf"/>
</dbReference>